<dbReference type="PANTHER" id="PTHR42910:SF1">
    <property type="entry name" value="MAJOR FACILITATOR SUPERFAMILY (MFS) PROFILE DOMAIN-CONTAINING PROTEIN"/>
    <property type="match status" value="1"/>
</dbReference>
<dbReference type="CDD" id="cd17324">
    <property type="entry name" value="MFS_NepI_like"/>
    <property type="match status" value="1"/>
</dbReference>
<comment type="caution">
    <text evidence="6">The sequence shown here is derived from an EMBL/GenBank/DDBJ whole genome shotgun (WGS) entry which is preliminary data.</text>
</comment>
<protein>
    <recommendedName>
        <fullName evidence="8">GH16 domain-containing protein</fullName>
    </recommendedName>
</protein>
<dbReference type="Gene3D" id="2.60.120.200">
    <property type="match status" value="1"/>
</dbReference>
<dbReference type="InterPro" id="IPR013320">
    <property type="entry name" value="ConA-like_dom_sf"/>
</dbReference>
<feature type="compositionally biased region" description="Polar residues" evidence="2">
    <location>
        <begin position="503"/>
        <end position="513"/>
    </location>
</feature>
<feature type="region of interest" description="Disordered" evidence="2">
    <location>
        <begin position="1"/>
        <end position="58"/>
    </location>
</feature>
<feature type="transmembrane region" description="Helical" evidence="3">
    <location>
        <begin position="325"/>
        <end position="346"/>
    </location>
</feature>
<sequence>MARTLSQSGDDTEVVVTDNEKGNDTAQVSPSPSPPNPPDVHDGGHAEKHGQKPKGRNVRQKAWACVTYVPPRCRYDPEAPFQFSMGLNLLFAFAGCFTVANLYYNHPILNLLADDFHVSDEEASYIPTLAQAGYAGGLLFICPLEDLLKRRPFTLWLVWFTATLWIGLCVTKSFAAFGAITFITSVTTVTPQLMLPLVGELAPPHRRASALSVVVSGMLLGMLCARLLSGVVAQFIGWRYIYWISFALQYIILILLYLFMPDYPSTNPDVKVVKKYPFLLWDILKLVAKYPVLVQACLVGLFTATTFTSFWTTLTFLLAGSPYHYNSLVIGLFALIGIGSMTWAPVFARTFMEKHQPLLSVIIGELICLTGVVVGTYTGEFTVAGPIIQAIGIDVGLQTSQIANRTAIYAVAPKARNRVNTAYMVSVFVGQLIGTAVGNRLYARSGWIASGSASVGFVSFALLVCLSRGPHEKGWVGWRGGYNMRKGVPEKPQVVKEDEETNLPAQLQSSQRENPTEGDLVGTSKDDDKNHDENVTRDESSRSSQRTLSEEIRQGGDPTGGFVTYYSRSSAQLAGMINSSSSQPTYIGSDYTTLIGNPNGAGRPSVRISTKRSWTHGLFIGDFNHSPAGICGTWPAFWTLGPNWPYNGEIDIMEGANLNTYNGMTLHASPNCTIAGDSRLMSGQLQSSNCAYYPNYNVGCSISDRRSQSYGTNFNTGGGGVYAMQWTSDYVAVWFFPRGSILADITNKTPNPSGWGLPAAEFQGSCQIDQKFQAHKIVMNNAFCGEYAGASTVWNSSTNSCAASTGYATCNAYVAGQPGAFQNAYWSINSVRVYQLVDSGSSATSSSPYIASLQPTSTISTTTGSTPTPTPTTALCPGYNFTVVQLGAFSYEIECGVNPGGHDIGAPYSGFQVNSFEDCIAGCSYWNANISANYCAAVTYQFSSKACYWKKDCYAQPANAAYNGARLIYYAYPQVTDDPRSQTLTSSSTSYVQTTPTPNTWRYIFFIKFDVERLDQPNNIDLIGITSDIVIVVDHNCTVTVIHDGIGSGQYFINSTVGHEFHCDYRESINTGTFVFEFDNHFDIGFTFYNHSSADNSNSDFDYGDTAFTIKHDIGHGTQLDNDKAYAIQYDSSGGNELNDDDGVCCAVLIYYESSPIFY</sequence>
<evidence type="ECO:0000256" key="1">
    <source>
        <dbReference type="ARBA" id="ARBA00004141"/>
    </source>
</evidence>
<feature type="transmembrane region" description="Helical" evidence="3">
    <location>
        <begin position="209"/>
        <end position="228"/>
    </location>
</feature>
<feature type="domain" description="GH16" evidence="5">
    <location>
        <begin position="509"/>
        <end position="839"/>
    </location>
</feature>
<dbReference type="SUPFAM" id="SSF49899">
    <property type="entry name" value="Concanavalin A-like lectins/glucanases"/>
    <property type="match status" value="1"/>
</dbReference>
<dbReference type="GO" id="GO:0016020">
    <property type="term" value="C:membrane"/>
    <property type="evidence" value="ECO:0007669"/>
    <property type="project" value="UniProtKB-SubCell"/>
</dbReference>
<dbReference type="PROSITE" id="PS51762">
    <property type="entry name" value="GH16_2"/>
    <property type="match status" value="1"/>
</dbReference>
<evidence type="ECO:0000259" key="4">
    <source>
        <dbReference type="PROSITE" id="PS50850"/>
    </source>
</evidence>
<dbReference type="PROSITE" id="PS50850">
    <property type="entry name" value="MFS"/>
    <property type="match status" value="1"/>
</dbReference>
<keyword evidence="3" id="KW-1133">Transmembrane helix</keyword>
<keyword evidence="3" id="KW-0812">Transmembrane</keyword>
<evidence type="ECO:0008006" key="8">
    <source>
        <dbReference type="Google" id="ProtNLM"/>
    </source>
</evidence>
<dbReference type="EMBL" id="JAPDRN010000016">
    <property type="protein sequence ID" value="KAJ9639849.1"/>
    <property type="molecule type" value="Genomic_DNA"/>
</dbReference>
<keyword evidence="3" id="KW-0472">Membrane</keyword>
<evidence type="ECO:0000313" key="7">
    <source>
        <dbReference type="Proteomes" id="UP001172681"/>
    </source>
</evidence>
<dbReference type="GO" id="GO:0022857">
    <property type="term" value="F:transmembrane transporter activity"/>
    <property type="evidence" value="ECO:0007669"/>
    <property type="project" value="InterPro"/>
</dbReference>
<feature type="transmembrane region" description="Helical" evidence="3">
    <location>
        <begin position="358"/>
        <end position="377"/>
    </location>
</feature>
<evidence type="ECO:0000313" key="6">
    <source>
        <dbReference type="EMBL" id="KAJ9639849.1"/>
    </source>
</evidence>
<dbReference type="GO" id="GO:0005975">
    <property type="term" value="P:carbohydrate metabolic process"/>
    <property type="evidence" value="ECO:0007669"/>
    <property type="project" value="InterPro"/>
</dbReference>
<evidence type="ECO:0000259" key="5">
    <source>
        <dbReference type="PROSITE" id="PS51762"/>
    </source>
</evidence>
<gene>
    <name evidence="6" type="ORF">H2204_003642</name>
</gene>
<evidence type="ECO:0000256" key="2">
    <source>
        <dbReference type="SAM" id="MobiDB-lite"/>
    </source>
</evidence>
<dbReference type="InterPro" id="IPR000757">
    <property type="entry name" value="Beta-glucanase-like"/>
</dbReference>
<feature type="compositionally biased region" description="Basic and acidic residues" evidence="2">
    <location>
        <begin position="524"/>
        <end position="541"/>
    </location>
</feature>
<comment type="subcellular location">
    <subcellularLocation>
        <location evidence="1">Membrane</location>
        <topology evidence="1">Multi-pass membrane protein</topology>
    </subcellularLocation>
</comment>
<dbReference type="SUPFAM" id="SSF103473">
    <property type="entry name" value="MFS general substrate transporter"/>
    <property type="match status" value="1"/>
</dbReference>
<dbReference type="Proteomes" id="UP001172681">
    <property type="component" value="Unassembled WGS sequence"/>
</dbReference>
<feature type="transmembrane region" description="Helical" evidence="3">
    <location>
        <begin position="156"/>
        <end position="189"/>
    </location>
</feature>
<dbReference type="GO" id="GO:0004553">
    <property type="term" value="F:hydrolase activity, hydrolyzing O-glycosyl compounds"/>
    <property type="evidence" value="ECO:0007669"/>
    <property type="project" value="InterPro"/>
</dbReference>
<evidence type="ECO:0000256" key="3">
    <source>
        <dbReference type="SAM" id="Phobius"/>
    </source>
</evidence>
<feature type="region of interest" description="Disordered" evidence="2">
    <location>
        <begin position="492"/>
        <end position="563"/>
    </location>
</feature>
<dbReference type="Gene3D" id="1.20.1250.20">
    <property type="entry name" value="MFS general substrate transporter like domains"/>
    <property type="match status" value="1"/>
</dbReference>
<accession>A0AA39D1M0</accession>
<dbReference type="InterPro" id="IPR011701">
    <property type="entry name" value="MFS"/>
</dbReference>
<feature type="transmembrane region" description="Helical" evidence="3">
    <location>
        <begin position="292"/>
        <end position="318"/>
    </location>
</feature>
<keyword evidence="7" id="KW-1185">Reference proteome</keyword>
<dbReference type="CDD" id="cd02181">
    <property type="entry name" value="GH16_fungal_Lam16A_glucanase"/>
    <property type="match status" value="1"/>
</dbReference>
<feature type="transmembrane region" description="Helical" evidence="3">
    <location>
        <begin position="422"/>
        <end position="441"/>
    </location>
</feature>
<proteinExistence type="predicted"/>
<name>A0AA39D1M0_9EURO</name>
<feature type="compositionally biased region" description="Basic and acidic residues" evidence="2">
    <location>
        <begin position="39"/>
        <end position="50"/>
    </location>
</feature>
<feature type="domain" description="Major facilitator superfamily (MFS) profile" evidence="4">
    <location>
        <begin position="84"/>
        <end position="468"/>
    </location>
</feature>
<organism evidence="6 7">
    <name type="scientific">Knufia peltigerae</name>
    <dbReference type="NCBI Taxonomy" id="1002370"/>
    <lineage>
        <taxon>Eukaryota</taxon>
        <taxon>Fungi</taxon>
        <taxon>Dikarya</taxon>
        <taxon>Ascomycota</taxon>
        <taxon>Pezizomycotina</taxon>
        <taxon>Eurotiomycetes</taxon>
        <taxon>Chaetothyriomycetidae</taxon>
        <taxon>Chaetothyriales</taxon>
        <taxon>Trichomeriaceae</taxon>
        <taxon>Knufia</taxon>
    </lineage>
</organism>
<dbReference type="Pfam" id="PF26113">
    <property type="entry name" value="GH16_XgeA"/>
    <property type="match status" value="1"/>
</dbReference>
<reference evidence="6" key="1">
    <citation type="submission" date="2022-10" db="EMBL/GenBank/DDBJ databases">
        <title>Culturing micro-colonial fungi from biological soil crusts in the Mojave desert and describing Neophaeococcomyces mojavensis, and introducing the new genera and species Taxawa tesnikishii.</title>
        <authorList>
            <person name="Kurbessoian T."/>
            <person name="Stajich J.E."/>
        </authorList>
    </citation>
    <scope>NUCLEOTIDE SEQUENCE</scope>
    <source>
        <strain evidence="6">TK_35</strain>
    </source>
</reference>
<dbReference type="Pfam" id="PF07690">
    <property type="entry name" value="MFS_1"/>
    <property type="match status" value="1"/>
</dbReference>
<dbReference type="InterPro" id="IPR036259">
    <property type="entry name" value="MFS_trans_sf"/>
</dbReference>
<dbReference type="InterPro" id="IPR020846">
    <property type="entry name" value="MFS_dom"/>
</dbReference>
<dbReference type="AlphaFoldDB" id="A0AA39D1M0"/>
<feature type="transmembrane region" description="Helical" evidence="3">
    <location>
        <begin position="240"/>
        <end position="260"/>
    </location>
</feature>
<feature type="transmembrane region" description="Helical" evidence="3">
    <location>
        <begin position="124"/>
        <end position="144"/>
    </location>
</feature>
<dbReference type="PANTHER" id="PTHR42910">
    <property type="entry name" value="TRANSPORTER SCO4007-RELATED"/>
    <property type="match status" value="1"/>
</dbReference>
<feature type="transmembrane region" description="Helical" evidence="3">
    <location>
        <begin position="81"/>
        <end position="104"/>
    </location>
</feature>